<dbReference type="RefSeq" id="WP_167084317.1">
    <property type="nucleotide sequence ID" value="NZ_BAAADC010000001.1"/>
</dbReference>
<protein>
    <submittedName>
        <fullName evidence="1">Uncharacterized protein</fullName>
    </submittedName>
</protein>
<reference evidence="1 2" key="1">
    <citation type="submission" date="2020-03" db="EMBL/GenBank/DDBJ databases">
        <title>Genomic Encyclopedia of Type Strains, Phase IV (KMG-IV): sequencing the most valuable type-strain genomes for metagenomic binning, comparative biology and taxonomic classification.</title>
        <authorList>
            <person name="Goeker M."/>
        </authorList>
    </citation>
    <scope>NUCLEOTIDE SEQUENCE [LARGE SCALE GENOMIC DNA]</scope>
    <source>
        <strain evidence="1 2">DSM 19867</strain>
    </source>
</reference>
<sequence>MTSEIAAMNQRAIALAADSAVTMVDGGKIIIRNDQRKLFNLGEGLPVGVMFFGLADLMGHPWDVLIGQYAKSASVKDRLHEHGEDFFAYLDRLEGFFPPARQREEYRRLYASVLRFVFRLAHYLYEAGVIGPDEVLLGQAIDLVWQRYLAHPDGAPRADLACFPPGFAEVVKRDYGTVADEVIAYSFSAFPLDLQAREKLKEIAHLCVVKDLFVEDITGLAFAGYGAEDHYPGIVTYNVSAVVGGIVKRARADDIAVSGDLHSAIAIYAESEASYAFLRGIEFGLEREIWQRSEEMALGLVDSVVEGLSGMDPVHREAVRRQFQAEGVPQAMLQWQDTIGAFQQENYIEPMLAVLEIASKPELAETVEDLVALNILKKRITAQSPTVGGAIDVAVISREAGFSWVKRQGG</sequence>
<proteinExistence type="predicted"/>
<dbReference type="AlphaFoldDB" id="A0A846N384"/>
<comment type="caution">
    <text evidence="1">The sequence shown here is derived from an EMBL/GenBank/DDBJ whole genome shotgun (WGS) entry which is preliminary data.</text>
</comment>
<evidence type="ECO:0000313" key="1">
    <source>
        <dbReference type="EMBL" id="NIK90073.1"/>
    </source>
</evidence>
<accession>A0A846N384</accession>
<gene>
    <name evidence="1" type="ORF">FHS83_003391</name>
</gene>
<keyword evidence="2" id="KW-1185">Reference proteome</keyword>
<organism evidence="1 2">
    <name type="scientific">Rhizomicrobium palustre</name>
    <dbReference type="NCBI Taxonomy" id="189966"/>
    <lineage>
        <taxon>Bacteria</taxon>
        <taxon>Pseudomonadati</taxon>
        <taxon>Pseudomonadota</taxon>
        <taxon>Alphaproteobacteria</taxon>
        <taxon>Micropepsales</taxon>
        <taxon>Micropepsaceae</taxon>
        <taxon>Rhizomicrobium</taxon>
    </lineage>
</organism>
<evidence type="ECO:0000313" key="2">
    <source>
        <dbReference type="Proteomes" id="UP000570514"/>
    </source>
</evidence>
<name>A0A846N384_9PROT</name>
<dbReference type="EMBL" id="JAASRM010000001">
    <property type="protein sequence ID" value="NIK90073.1"/>
    <property type="molecule type" value="Genomic_DNA"/>
</dbReference>
<dbReference type="Proteomes" id="UP000570514">
    <property type="component" value="Unassembled WGS sequence"/>
</dbReference>